<sequence length="129" mass="14829">MTKRDKTGEPVESEQDELFERGEAEIKEAAELKNKYLEVLTAKLKPSKEKEGLSKIWTQLALWKYIEAFFSVQELQKEKGKIILSVDFNGVKINADVSYSDTLKSTSKIYGEQTTEAKVKFNQFSQVVW</sequence>
<reference evidence="2 3" key="1">
    <citation type="journal article" date="2019" name="ISME J.">
        <title>Genome analyses of uncultured TG2/ZB3 bacteria in 'Margulisbacteria' specifically attached to ectosymbiotic spirochetes of protists in the termite gut.</title>
        <authorList>
            <person name="Utami Y.D."/>
            <person name="Kuwahara H."/>
            <person name="Igai K."/>
            <person name="Murakami T."/>
            <person name="Sugaya K."/>
            <person name="Morikawa T."/>
            <person name="Nagura Y."/>
            <person name="Yuki M."/>
            <person name="Deevong P."/>
            <person name="Inoue T."/>
            <person name="Kihara K."/>
            <person name="Lo N."/>
            <person name="Yamada A."/>
            <person name="Ohkuma M."/>
            <person name="Hongoh Y."/>
        </authorList>
    </citation>
    <scope>NUCLEOTIDE SEQUENCE [LARGE SCALE GENOMIC DNA]</scope>
    <source>
        <strain evidence="2">NkOx7-01</strain>
    </source>
</reference>
<accession>A0A388TF90</accession>
<organism evidence="2 3">
    <name type="scientific">Termititenax aidoneus</name>
    <dbReference type="NCBI Taxonomy" id="2218524"/>
    <lineage>
        <taxon>Bacteria</taxon>
        <taxon>Bacillati</taxon>
        <taxon>Candidatus Margulisiibacteriota</taxon>
        <taxon>Candidatus Termititenacia</taxon>
        <taxon>Candidatus Termititenacales</taxon>
        <taxon>Candidatus Termititenacaceae</taxon>
        <taxon>Candidatus Termititenax</taxon>
    </lineage>
</organism>
<dbReference type="Proteomes" id="UP000269352">
    <property type="component" value="Unassembled WGS sequence"/>
</dbReference>
<evidence type="ECO:0000256" key="1">
    <source>
        <dbReference type="SAM" id="MobiDB-lite"/>
    </source>
</evidence>
<dbReference type="EMBL" id="BGZN01000070">
    <property type="protein sequence ID" value="GBR74695.1"/>
    <property type="molecule type" value="Genomic_DNA"/>
</dbReference>
<gene>
    <name evidence="2" type="ORF">NO1_1825</name>
</gene>
<keyword evidence="3" id="KW-1185">Reference proteome</keyword>
<name>A0A388TF90_TERA1</name>
<protein>
    <submittedName>
        <fullName evidence="2">Uncharacterized protein</fullName>
    </submittedName>
</protein>
<proteinExistence type="predicted"/>
<evidence type="ECO:0000313" key="2">
    <source>
        <dbReference type="EMBL" id="GBR74695.1"/>
    </source>
</evidence>
<dbReference type="AlphaFoldDB" id="A0A388TF90"/>
<evidence type="ECO:0000313" key="3">
    <source>
        <dbReference type="Proteomes" id="UP000269352"/>
    </source>
</evidence>
<feature type="region of interest" description="Disordered" evidence="1">
    <location>
        <begin position="1"/>
        <end position="20"/>
    </location>
</feature>
<comment type="caution">
    <text evidence="2">The sequence shown here is derived from an EMBL/GenBank/DDBJ whole genome shotgun (WGS) entry which is preliminary data.</text>
</comment>